<dbReference type="KEGG" id="fne:FSDG_02207"/>
<dbReference type="RefSeq" id="WP_008702650.1">
    <property type="nucleotide sequence ID" value="NZ_AKBT01000002.1"/>
</dbReference>
<dbReference type="PANTHER" id="PTHR38039">
    <property type="entry name" value="TOXIN YOEB"/>
    <property type="match status" value="1"/>
</dbReference>
<dbReference type="Pfam" id="PF06769">
    <property type="entry name" value="YoeB_toxin"/>
    <property type="match status" value="1"/>
</dbReference>
<name>A0A140PWV4_9FUSO</name>
<reference evidence="7 8" key="1">
    <citation type="submission" date="2013-11" db="EMBL/GenBank/DDBJ databases">
        <title>The Genome Sequence of Fusobacterium sp. 7_1.</title>
        <authorList>
            <consortium name="The Broad Institute Genome Sequencing Platform"/>
            <person name="Earl A."/>
            <person name="Ward D."/>
            <person name="Feldgarden M."/>
            <person name="Gevers D."/>
            <person name="Strauss J."/>
            <person name="Ambrose C.E."/>
            <person name="Allen-Vercoe E."/>
            <person name="Walker B."/>
            <person name="Young S.K."/>
            <person name="Zeng Q."/>
            <person name="Gargeya S."/>
            <person name="Fitzgerald M."/>
            <person name="Haas B."/>
            <person name="Abouelleil A."/>
            <person name="Alvarado L."/>
            <person name="Arachchi H.M."/>
            <person name="Berlin A.M."/>
            <person name="Chapman S.B."/>
            <person name="Goldberg J."/>
            <person name="Griggs A."/>
            <person name="Gujja S."/>
            <person name="Hansen M."/>
            <person name="Howarth C."/>
            <person name="Imamovic A."/>
            <person name="Larimer J."/>
            <person name="McCowen C."/>
            <person name="Montmayeur A."/>
            <person name="Murphy C."/>
            <person name="Neiman D."/>
            <person name="Pearson M."/>
            <person name="Priest M."/>
            <person name="Roberts A."/>
            <person name="Saif S."/>
            <person name="Shea T."/>
            <person name="Sisk P."/>
            <person name="Sykes S."/>
            <person name="Wortman J."/>
            <person name="Nusbaum C."/>
            <person name="Birren B."/>
        </authorList>
    </citation>
    <scope>NUCLEOTIDE SEQUENCE [LARGE SCALE GENOMIC DNA]</scope>
    <source>
        <strain evidence="7 8">7_1</strain>
    </source>
</reference>
<dbReference type="InterPro" id="IPR009614">
    <property type="entry name" value="YoeB_toxin"/>
</dbReference>
<dbReference type="Gene3D" id="3.30.2310.20">
    <property type="entry name" value="RelE-like"/>
    <property type="match status" value="1"/>
</dbReference>
<dbReference type="HOGENOM" id="CLU_169492_2_0_0"/>
<dbReference type="Proteomes" id="UP000002799">
    <property type="component" value="Chromosome"/>
</dbReference>
<evidence type="ECO:0000256" key="2">
    <source>
        <dbReference type="ARBA" id="ARBA00022649"/>
    </source>
</evidence>
<keyword evidence="2" id="KW-1277">Toxin-antitoxin system</keyword>
<evidence type="ECO:0000313" key="7">
    <source>
        <dbReference type="EMBL" id="EEO43648.1"/>
    </source>
</evidence>
<sequence length="96" mass="11467">MKDGILWHPKAWDEYSKWIVDRNIVIAKKIVELTKDISKNGLLNGLGKPERLKHYKKAIYSRRITDEHRLVYDVFDDTVRVLSCEGHYKDKNFDEY</sequence>
<evidence type="ECO:0000256" key="3">
    <source>
        <dbReference type="ARBA" id="ARBA00022722"/>
    </source>
</evidence>
<dbReference type="GO" id="GO:0045892">
    <property type="term" value="P:negative regulation of DNA-templated transcription"/>
    <property type="evidence" value="ECO:0007669"/>
    <property type="project" value="TreeGrafter"/>
</dbReference>
<dbReference type="NCBIfam" id="TIGR02116">
    <property type="entry name" value="toxin_Txe_YoeB"/>
    <property type="match status" value="1"/>
</dbReference>
<dbReference type="SUPFAM" id="SSF143011">
    <property type="entry name" value="RelE-like"/>
    <property type="match status" value="1"/>
</dbReference>
<dbReference type="InterPro" id="IPR035093">
    <property type="entry name" value="RelE/ParE_toxin_dom_sf"/>
</dbReference>
<proteinExistence type="inferred from homology"/>
<dbReference type="GO" id="GO:0004519">
    <property type="term" value="F:endonuclease activity"/>
    <property type="evidence" value="ECO:0007669"/>
    <property type="project" value="UniProtKB-KW"/>
</dbReference>
<evidence type="ECO:0000256" key="4">
    <source>
        <dbReference type="ARBA" id="ARBA00022759"/>
    </source>
</evidence>
<organism evidence="7">
    <name type="scientific">Fusobacterium animalis 7_1</name>
    <dbReference type="NCBI Taxonomy" id="457405"/>
    <lineage>
        <taxon>Bacteria</taxon>
        <taxon>Fusobacteriati</taxon>
        <taxon>Fusobacteriota</taxon>
        <taxon>Fusobacteriia</taxon>
        <taxon>Fusobacteriales</taxon>
        <taxon>Fusobacteriaceae</taxon>
        <taxon>Fusobacterium</taxon>
    </lineage>
</organism>
<keyword evidence="5" id="KW-0378">Hydrolase</keyword>
<dbReference type="EMBL" id="CP007062">
    <property type="protein sequence ID" value="EEO43648.1"/>
    <property type="molecule type" value="Genomic_DNA"/>
</dbReference>
<evidence type="ECO:0000313" key="8">
    <source>
        <dbReference type="Proteomes" id="UP000002799"/>
    </source>
</evidence>
<keyword evidence="3" id="KW-0540">Nuclease</keyword>
<dbReference type="eggNOG" id="COG4115">
    <property type="taxonomic scope" value="Bacteria"/>
</dbReference>
<evidence type="ECO:0000256" key="6">
    <source>
        <dbReference type="ARBA" id="ARBA00030388"/>
    </source>
</evidence>
<evidence type="ECO:0000256" key="5">
    <source>
        <dbReference type="ARBA" id="ARBA00022801"/>
    </source>
</evidence>
<protein>
    <recommendedName>
        <fullName evidence="6">Putative mRNA interferase YoeB</fullName>
    </recommendedName>
</protein>
<accession>A0A140PWV4</accession>
<evidence type="ECO:0000256" key="1">
    <source>
        <dbReference type="ARBA" id="ARBA00008172"/>
    </source>
</evidence>
<dbReference type="GO" id="GO:0016787">
    <property type="term" value="F:hydrolase activity"/>
    <property type="evidence" value="ECO:0007669"/>
    <property type="project" value="UniProtKB-KW"/>
</dbReference>
<gene>
    <name evidence="7" type="ORF">FSDG_02207</name>
</gene>
<dbReference type="GO" id="GO:0006401">
    <property type="term" value="P:RNA catabolic process"/>
    <property type="evidence" value="ECO:0007669"/>
    <property type="project" value="InterPro"/>
</dbReference>
<dbReference type="PANTHER" id="PTHR38039:SF1">
    <property type="entry name" value="TOXIN YOEB"/>
    <property type="match status" value="1"/>
</dbReference>
<keyword evidence="4" id="KW-0255">Endonuclease</keyword>
<comment type="similarity">
    <text evidence="1">Belongs to the YoeB family.</text>
</comment>
<dbReference type="AlphaFoldDB" id="A0A140PWV4"/>